<dbReference type="InterPro" id="IPR036097">
    <property type="entry name" value="HisK_dim/P_sf"/>
</dbReference>
<dbReference type="PROSITE" id="PS50109">
    <property type="entry name" value="HIS_KIN"/>
    <property type="match status" value="1"/>
</dbReference>
<evidence type="ECO:0000256" key="13">
    <source>
        <dbReference type="SAM" id="Phobius"/>
    </source>
</evidence>
<comment type="catalytic activity">
    <reaction evidence="1">
        <text>ATP + protein L-histidine = ADP + protein N-phospho-L-histidine.</text>
        <dbReference type="EC" id="2.7.13.3"/>
    </reaction>
</comment>
<keyword evidence="10" id="KW-0902">Two-component regulatory system</keyword>
<evidence type="ECO:0000259" key="15">
    <source>
        <dbReference type="PROSITE" id="PS50112"/>
    </source>
</evidence>
<comment type="caution">
    <text evidence="17">The sequence shown here is derived from an EMBL/GenBank/DDBJ whole genome shotgun (WGS) entry which is preliminary data.</text>
</comment>
<evidence type="ECO:0000256" key="12">
    <source>
        <dbReference type="SAM" id="Coils"/>
    </source>
</evidence>
<accession>A0A4R3UPC5</accession>
<dbReference type="GO" id="GO:0000155">
    <property type="term" value="F:phosphorelay sensor kinase activity"/>
    <property type="evidence" value="ECO:0007669"/>
    <property type="project" value="InterPro"/>
</dbReference>
<dbReference type="CDD" id="cd00075">
    <property type="entry name" value="HATPase"/>
    <property type="match status" value="1"/>
</dbReference>
<evidence type="ECO:0000313" key="17">
    <source>
        <dbReference type="EMBL" id="TCU92557.1"/>
    </source>
</evidence>
<dbReference type="InterPro" id="IPR003594">
    <property type="entry name" value="HATPase_dom"/>
</dbReference>
<dbReference type="InterPro" id="IPR005467">
    <property type="entry name" value="His_kinase_dom"/>
</dbReference>
<dbReference type="EC" id="2.7.13.3" evidence="3"/>
<evidence type="ECO:0000256" key="7">
    <source>
        <dbReference type="ARBA" id="ARBA00022777"/>
    </source>
</evidence>
<evidence type="ECO:0000256" key="6">
    <source>
        <dbReference type="ARBA" id="ARBA00022741"/>
    </source>
</evidence>
<dbReference type="SUPFAM" id="SSF47384">
    <property type="entry name" value="Homodimeric domain of signal transducing histidine kinase"/>
    <property type="match status" value="1"/>
</dbReference>
<feature type="domain" description="PAC" evidence="16">
    <location>
        <begin position="320"/>
        <end position="372"/>
    </location>
</feature>
<keyword evidence="11 13" id="KW-0472">Membrane</keyword>
<evidence type="ECO:0000256" key="10">
    <source>
        <dbReference type="ARBA" id="ARBA00023012"/>
    </source>
</evidence>
<dbReference type="InterPro" id="IPR000700">
    <property type="entry name" value="PAS-assoc_C"/>
</dbReference>
<keyword evidence="9 13" id="KW-1133">Transmembrane helix</keyword>
<dbReference type="PANTHER" id="PTHR42878">
    <property type="entry name" value="TWO-COMPONENT HISTIDINE KINASE"/>
    <property type="match status" value="1"/>
</dbReference>
<evidence type="ECO:0000256" key="4">
    <source>
        <dbReference type="ARBA" id="ARBA00022679"/>
    </source>
</evidence>
<feature type="transmembrane region" description="Helical" evidence="13">
    <location>
        <begin position="189"/>
        <end position="211"/>
    </location>
</feature>
<evidence type="ECO:0000256" key="11">
    <source>
        <dbReference type="ARBA" id="ARBA00023136"/>
    </source>
</evidence>
<evidence type="ECO:0000259" key="16">
    <source>
        <dbReference type="PROSITE" id="PS50113"/>
    </source>
</evidence>
<dbReference type="GO" id="GO:0007234">
    <property type="term" value="P:osmosensory signaling via phosphorelay pathway"/>
    <property type="evidence" value="ECO:0007669"/>
    <property type="project" value="TreeGrafter"/>
</dbReference>
<dbReference type="PANTHER" id="PTHR42878:SF7">
    <property type="entry name" value="SENSOR HISTIDINE KINASE GLRK"/>
    <property type="match status" value="1"/>
</dbReference>
<keyword evidence="7" id="KW-0418">Kinase</keyword>
<evidence type="ECO:0000259" key="14">
    <source>
        <dbReference type="PROSITE" id="PS50109"/>
    </source>
</evidence>
<feature type="transmembrane region" description="Helical" evidence="13">
    <location>
        <begin position="39"/>
        <end position="56"/>
    </location>
</feature>
<proteinExistence type="predicted"/>
<protein>
    <recommendedName>
        <fullName evidence="3">histidine kinase</fullName>
        <ecNumber evidence="3">2.7.13.3</ecNumber>
    </recommendedName>
</protein>
<dbReference type="GO" id="GO:0030295">
    <property type="term" value="F:protein kinase activator activity"/>
    <property type="evidence" value="ECO:0007669"/>
    <property type="project" value="TreeGrafter"/>
</dbReference>
<dbReference type="SUPFAM" id="SSF55785">
    <property type="entry name" value="PYP-like sensor domain (PAS domain)"/>
    <property type="match status" value="1"/>
</dbReference>
<dbReference type="SMART" id="SM00387">
    <property type="entry name" value="HATPase_c"/>
    <property type="match status" value="1"/>
</dbReference>
<dbReference type="Gene3D" id="3.30.450.20">
    <property type="entry name" value="PAS domain"/>
    <property type="match status" value="1"/>
</dbReference>
<evidence type="ECO:0000313" key="18">
    <source>
        <dbReference type="Proteomes" id="UP000295110"/>
    </source>
</evidence>
<dbReference type="Pfam" id="PF02518">
    <property type="entry name" value="HATPase_c"/>
    <property type="match status" value="1"/>
</dbReference>
<dbReference type="EMBL" id="SMBU01000022">
    <property type="protein sequence ID" value="TCU92557.1"/>
    <property type="molecule type" value="Genomic_DNA"/>
</dbReference>
<dbReference type="SMART" id="SM00091">
    <property type="entry name" value="PAS"/>
    <property type="match status" value="1"/>
</dbReference>
<dbReference type="NCBIfam" id="TIGR00229">
    <property type="entry name" value="sensory_box"/>
    <property type="match status" value="1"/>
</dbReference>
<dbReference type="SMART" id="SM00086">
    <property type="entry name" value="PAC"/>
    <property type="match status" value="1"/>
</dbReference>
<gene>
    <name evidence="17" type="ORF">EV671_102271</name>
</gene>
<dbReference type="InterPro" id="IPR001610">
    <property type="entry name" value="PAC"/>
</dbReference>
<dbReference type="RefSeq" id="WP_132573965.1">
    <property type="nucleotide sequence ID" value="NZ_CBCSGL010000019.1"/>
</dbReference>
<dbReference type="GO" id="GO:0005524">
    <property type="term" value="F:ATP binding"/>
    <property type="evidence" value="ECO:0007669"/>
    <property type="project" value="UniProtKB-KW"/>
</dbReference>
<evidence type="ECO:0000256" key="8">
    <source>
        <dbReference type="ARBA" id="ARBA00022840"/>
    </source>
</evidence>
<keyword evidence="6" id="KW-0547">Nucleotide-binding</keyword>
<dbReference type="OrthoDB" id="9803824at2"/>
<feature type="transmembrane region" description="Helical" evidence="13">
    <location>
        <begin position="68"/>
        <end position="87"/>
    </location>
</feature>
<dbReference type="GO" id="GO:0000156">
    <property type="term" value="F:phosphorelay response regulator activity"/>
    <property type="evidence" value="ECO:0007669"/>
    <property type="project" value="TreeGrafter"/>
</dbReference>
<sequence length="618" mass="67560">MPPSTLDTETLFLLQGILHVLVPLTVWSVLAGRHDTKTVALWCLSGLLNGAGFLLISRRGTVADWLSYPVATLFVYATYLLRAGVLLTELQRPPRWWLLLALAVLAAAGFEGCRALGRDEQEFYGAAVRVVAALWLAALGFALARRERNRSALLLGGVYTLAVVISLTRVAVVVKHWGLGLQPTISDYALVNASALLVALYANVGYVGLVLERYRARERDQIVGLHLAQERRQTAEQHAQALEVLRAERRDTLNEAVPAMMHSIDAQGRLLAVSDTWLSKLGYTRAEVINQPSIDFLTPLSREHARRDVLPDFFRLGRCDNVSYQMVCKHGGVLDVLLSAVLVRDDQGQPMRSLAVIEDVTEKLAREAELAREHALRAQVERHAEELHALVEERTEMLHVLAHEVRQPLHNASAALLSAQQDLQGLAQVPATERLHSAQIVIGEVLSGLDNTLAVAALLAGPGRVATQDADIDTLLAITIGDIPAAVRARVRVERMTSTRTAAMDTSLVRLALRNLLDNALSYSPPEAPVRLRVSDSDQPLALVLEVIDEGPGIETSLRDRLFQRGQRGAQGVGQPGSGLGLYIVRRVAELHGGHIEALSPAEGGTRMRLWLPQGVDE</sequence>
<keyword evidence="8" id="KW-0067">ATP-binding</keyword>
<feature type="coiled-coil region" evidence="12">
    <location>
        <begin position="225"/>
        <end position="255"/>
    </location>
</feature>
<feature type="domain" description="PAS" evidence="15">
    <location>
        <begin position="246"/>
        <end position="317"/>
    </location>
</feature>
<dbReference type="SUPFAM" id="SSF55874">
    <property type="entry name" value="ATPase domain of HSP90 chaperone/DNA topoisomerase II/histidine kinase"/>
    <property type="match status" value="1"/>
</dbReference>
<dbReference type="PROSITE" id="PS50113">
    <property type="entry name" value="PAC"/>
    <property type="match status" value="1"/>
</dbReference>
<evidence type="ECO:0000256" key="2">
    <source>
        <dbReference type="ARBA" id="ARBA00004141"/>
    </source>
</evidence>
<comment type="subcellular location">
    <subcellularLocation>
        <location evidence="2">Membrane</location>
        <topology evidence="2">Multi-pass membrane protein</topology>
    </subcellularLocation>
</comment>
<dbReference type="InterPro" id="IPR050351">
    <property type="entry name" value="BphY/WalK/GraS-like"/>
</dbReference>
<dbReference type="AlphaFoldDB" id="A0A4R3UPC5"/>
<keyword evidence="5 13" id="KW-0812">Transmembrane</keyword>
<name>A0A4R3UPC5_ROSSA</name>
<dbReference type="CDD" id="cd00130">
    <property type="entry name" value="PAS"/>
    <property type="match status" value="1"/>
</dbReference>
<dbReference type="Pfam" id="PF13426">
    <property type="entry name" value="PAS_9"/>
    <property type="match status" value="1"/>
</dbReference>
<dbReference type="Gene3D" id="3.30.565.10">
    <property type="entry name" value="Histidine kinase-like ATPase, C-terminal domain"/>
    <property type="match status" value="1"/>
</dbReference>
<organism evidence="17 18">
    <name type="scientific">Roseateles saccharophilus</name>
    <name type="common">Pseudomonas saccharophila</name>
    <dbReference type="NCBI Taxonomy" id="304"/>
    <lineage>
        <taxon>Bacteria</taxon>
        <taxon>Pseudomonadati</taxon>
        <taxon>Pseudomonadota</taxon>
        <taxon>Betaproteobacteria</taxon>
        <taxon>Burkholderiales</taxon>
        <taxon>Sphaerotilaceae</taxon>
        <taxon>Roseateles</taxon>
    </lineage>
</organism>
<dbReference type="InterPro" id="IPR036890">
    <property type="entry name" value="HATPase_C_sf"/>
</dbReference>
<dbReference type="InterPro" id="IPR000014">
    <property type="entry name" value="PAS"/>
</dbReference>
<evidence type="ECO:0000256" key="1">
    <source>
        <dbReference type="ARBA" id="ARBA00000085"/>
    </source>
</evidence>
<keyword evidence="4" id="KW-0808">Transferase</keyword>
<dbReference type="GO" id="GO:0016020">
    <property type="term" value="C:membrane"/>
    <property type="evidence" value="ECO:0007669"/>
    <property type="project" value="UniProtKB-SubCell"/>
</dbReference>
<keyword evidence="12" id="KW-0175">Coiled coil</keyword>
<feature type="transmembrane region" description="Helical" evidence="13">
    <location>
        <begin position="96"/>
        <end position="117"/>
    </location>
</feature>
<dbReference type="InterPro" id="IPR035965">
    <property type="entry name" value="PAS-like_dom_sf"/>
</dbReference>
<dbReference type="PRINTS" id="PR00344">
    <property type="entry name" value="BCTRLSENSOR"/>
</dbReference>
<evidence type="ECO:0000256" key="9">
    <source>
        <dbReference type="ARBA" id="ARBA00022989"/>
    </source>
</evidence>
<dbReference type="InterPro" id="IPR004358">
    <property type="entry name" value="Sig_transdc_His_kin-like_C"/>
</dbReference>
<feature type="transmembrane region" description="Helical" evidence="13">
    <location>
        <begin position="151"/>
        <end position="177"/>
    </location>
</feature>
<reference evidence="17 18" key="1">
    <citation type="submission" date="2019-03" db="EMBL/GenBank/DDBJ databases">
        <title>Genomic Encyclopedia of Type Strains, Phase IV (KMG-IV): sequencing the most valuable type-strain genomes for metagenomic binning, comparative biology and taxonomic classification.</title>
        <authorList>
            <person name="Goeker M."/>
        </authorList>
    </citation>
    <scope>NUCLEOTIDE SEQUENCE [LARGE SCALE GENOMIC DNA]</scope>
    <source>
        <strain evidence="17 18">DSM 654</strain>
    </source>
</reference>
<evidence type="ECO:0000256" key="5">
    <source>
        <dbReference type="ARBA" id="ARBA00022692"/>
    </source>
</evidence>
<dbReference type="PROSITE" id="PS50112">
    <property type="entry name" value="PAS"/>
    <property type="match status" value="1"/>
</dbReference>
<evidence type="ECO:0000256" key="3">
    <source>
        <dbReference type="ARBA" id="ARBA00012438"/>
    </source>
</evidence>
<dbReference type="Proteomes" id="UP000295110">
    <property type="component" value="Unassembled WGS sequence"/>
</dbReference>
<feature type="transmembrane region" description="Helical" evidence="13">
    <location>
        <begin position="12"/>
        <end position="32"/>
    </location>
</feature>
<keyword evidence="18" id="KW-1185">Reference proteome</keyword>
<feature type="transmembrane region" description="Helical" evidence="13">
    <location>
        <begin position="123"/>
        <end position="144"/>
    </location>
</feature>
<feature type="domain" description="Histidine kinase" evidence="14">
    <location>
        <begin position="400"/>
        <end position="616"/>
    </location>
</feature>